<dbReference type="PANTHER" id="PTHR30411:SF0">
    <property type="entry name" value="CYS-TRNA(PRO)_CYS-TRNA(CYS) DEACYLASE YBAK"/>
    <property type="match status" value="1"/>
</dbReference>
<keyword evidence="3 4" id="KW-0456">Lyase</keyword>
<dbReference type="GO" id="GO:0002161">
    <property type="term" value="F:aminoacyl-tRNA deacylase activity"/>
    <property type="evidence" value="ECO:0007669"/>
    <property type="project" value="InterPro"/>
</dbReference>
<evidence type="ECO:0000259" key="5">
    <source>
        <dbReference type="Pfam" id="PF04073"/>
    </source>
</evidence>
<reference evidence="6 7" key="1">
    <citation type="submission" date="2016-11" db="EMBL/GenBank/DDBJ databases">
        <title>Description of two novel members of the family Erysipelotrichaceae: Ileibacterium lipovorans gen. nov., sp. nov. and Dubosiella newyorkensis, gen. nov., sp. nov.</title>
        <authorList>
            <person name="Cox L.M."/>
            <person name="Sohn J."/>
            <person name="Tyrrell K.L."/>
            <person name="Citron D.M."/>
            <person name="Lawson P.A."/>
            <person name="Patel N.B."/>
            <person name="Iizumi T."/>
            <person name="Perez-Perez G.I."/>
            <person name="Goldstein E.J."/>
            <person name="Blaser M.J."/>
        </authorList>
    </citation>
    <scope>NUCLEOTIDE SEQUENCE [LARGE SCALE GENOMIC DNA]</scope>
    <source>
        <strain evidence="6 7">NYU-BL-A3</strain>
    </source>
</reference>
<keyword evidence="7" id="KW-1185">Reference proteome</keyword>
<dbReference type="PANTHER" id="PTHR30411">
    <property type="entry name" value="CYTOPLASMIC PROTEIN"/>
    <property type="match status" value="1"/>
</dbReference>
<dbReference type="InterPro" id="IPR007214">
    <property type="entry name" value="YbaK/aa-tRNA-synth-assoc-dom"/>
</dbReference>
<dbReference type="GeneID" id="82202507"/>
<dbReference type="EMBL" id="MPJW01000101">
    <property type="protein sequence ID" value="OLU40647.1"/>
    <property type="molecule type" value="Genomic_DNA"/>
</dbReference>
<dbReference type="Proteomes" id="UP000186341">
    <property type="component" value="Unassembled WGS sequence"/>
</dbReference>
<dbReference type="OrthoDB" id="9809296at2"/>
<dbReference type="PIRSF" id="PIRSF006181">
    <property type="entry name" value="EbsC_YbaK"/>
    <property type="match status" value="1"/>
</dbReference>
<organism evidence="6 7">
    <name type="scientific">Ileibacterium valens</name>
    <dbReference type="NCBI Taxonomy" id="1862668"/>
    <lineage>
        <taxon>Bacteria</taxon>
        <taxon>Bacillati</taxon>
        <taxon>Bacillota</taxon>
        <taxon>Erysipelotrichia</taxon>
        <taxon>Erysipelotrichales</taxon>
        <taxon>Erysipelotrichaceae</taxon>
        <taxon>Ileibacterium</taxon>
    </lineage>
</organism>
<accession>A0A1U7NGW4</accession>
<dbReference type="SUPFAM" id="SSF55826">
    <property type="entry name" value="YbaK/ProRS associated domain"/>
    <property type="match status" value="1"/>
</dbReference>
<dbReference type="NCBIfam" id="TIGR00011">
    <property type="entry name" value="YbaK_EbsC"/>
    <property type="match status" value="1"/>
</dbReference>
<feature type="domain" description="YbaK/aminoacyl-tRNA synthetase-associated" evidence="5">
    <location>
        <begin position="40"/>
        <end position="154"/>
    </location>
</feature>
<protein>
    <recommendedName>
        <fullName evidence="4">Cys-tRNA(Pro)/Cys-tRNA(Cys) deacylase</fullName>
        <ecNumber evidence="4">4.2.-.-</ecNumber>
    </recommendedName>
</protein>
<dbReference type="Pfam" id="PF04073">
    <property type="entry name" value="tRNA_edit"/>
    <property type="match status" value="1"/>
</dbReference>
<evidence type="ECO:0000256" key="2">
    <source>
        <dbReference type="ARBA" id="ARBA00022917"/>
    </source>
</evidence>
<comment type="caution">
    <text evidence="6">The sequence shown here is derived from an EMBL/GenBank/DDBJ whole genome shotgun (WGS) entry which is preliminary data.</text>
</comment>
<dbReference type="InterPro" id="IPR036754">
    <property type="entry name" value="YbaK/aa-tRNA-synt-asso_dom_sf"/>
</dbReference>
<dbReference type="Gene3D" id="3.90.960.10">
    <property type="entry name" value="YbaK/aminoacyl-tRNA synthetase-associated domain"/>
    <property type="match status" value="1"/>
</dbReference>
<evidence type="ECO:0000256" key="1">
    <source>
        <dbReference type="ARBA" id="ARBA00009798"/>
    </source>
</evidence>
<dbReference type="CDD" id="cd00002">
    <property type="entry name" value="YbaK_deacylase"/>
    <property type="match status" value="1"/>
</dbReference>
<sequence length="163" mass="18061">MSKKSKHDKGSTKTNAMRILEDLNIEYIPHELNTKITNGSELARTFGIDPAKTFKTLVTIANTKEYLVFLVPVDEKLSLKKAASAAGVKNVEMILQKDLFNRTGYVHGGCSPIGMKKSFRTFIDQSAENFDTILFSAGKIGEQIETDPKNLEKLSITFSDLTA</sequence>
<name>A0A1U7NGW4_9FIRM</name>
<evidence type="ECO:0000313" key="7">
    <source>
        <dbReference type="Proteomes" id="UP000186341"/>
    </source>
</evidence>
<dbReference type="RefSeq" id="WP_075818837.1">
    <property type="nucleotide sequence ID" value="NZ_CAJUTZ010000012.1"/>
</dbReference>
<dbReference type="GO" id="GO:0016829">
    <property type="term" value="F:lyase activity"/>
    <property type="evidence" value="ECO:0007669"/>
    <property type="project" value="UniProtKB-KW"/>
</dbReference>
<evidence type="ECO:0000256" key="4">
    <source>
        <dbReference type="PIRNR" id="PIRNR006181"/>
    </source>
</evidence>
<dbReference type="EC" id="4.2.-.-" evidence="4"/>
<dbReference type="GO" id="GO:0006412">
    <property type="term" value="P:translation"/>
    <property type="evidence" value="ECO:0007669"/>
    <property type="project" value="UniProtKB-KW"/>
</dbReference>
<evidence type="ECO:0000256" key="3">
    <source>
        <dbReference type="ARBA" id="ARBA00023239"/>
    </source>
</evidence>
<keyword evidence="2 4" id="KW-0648">Protein biosynthesis</keyword>
<gene>
    <name evidence="6" type="ORF">BO222_04665</name>
</gene>
<proteinExistence type="inferred from homology"/>
<evidence type="ECO:0000313" key="6">
    <source>
        <dbReference type="EMBL" id="OLU40647.1"/>
    </source>
</evidence>
<dbReference type="AlphaFoldDB" id="A0A1U7NGW4"/>
<comment type="similarity">
    <text evidence="1 4">Belongs to the prolyl-tRNA editing family. YbaK/EbsC subfamily.</text>
</comment>
<dbReference type="InterPro" id="IPR004369">
    <property type="entry name" value="Prolyl-tRNA_editing_YbaK/EbsC"/>
</dbReference>